<feature type="transmembrane region" description="Helical" evidence="5">
    <location>
        <begin position="20"/>
        <end position="44"/>
    </location>
</feature>
<feature type="transmembrane region" description="Helical" evidence="5">
    <location>
        <begin position="93"/>
        <end position="114"/>
    </location>
</feature>
<reference evidence="6" key="2">
    <citation type="journal article" date="2021" name="PeerJ">
        <title>Extensive microbial diversity within the chicken gut microbiome revealed by metagenomics and culture.</title>
        <authorList>
            <person name="Gilroy R."/>
            <person name="Ravi A."/>
            <person name="Getino M."/>
            <person name="Pursley I."/>
            <person name="Horton D.L."/>
            <person name="Alikhan N.F."/>
            <person name="Baker D."/>
            <person name="Gharbi K."/>
            <person name="Hall N."/>
            <person name="Watson M."/>
            <person name="Adriaenssens E.M."/>
            <person name="Foster-Nyarko E."/>
            <person name="Jarju S."/>
            <person name="Secka A."/>
            <person name="Antonio M."/>
            <person name="Oren A."/>
            <person name="Chaudhuri R.R."/>
            <person name="La Ragione R."/>
            <person name="Hildebrand F."/>
            <person name="Pallen M.J."/>
        </authorList>
    </citation>
    <scope>NUCLEOTIDE SEQUENCE</scope>
    <source>
        <strain evidence="6">B1-13419</strain>
    </source>
</reference>
<comment type="caution">
    <text evidence="5">Lacks conserved residue(s) required for the propagation of feature annotation.</text>
</comment>
<accession>A0A9D9NI76</accession>
<dbReference type="InterPro" id="IPR002033">
    <property type="entry name" value="TatC"/>
</dbReference>
<keyword evidence="4 5" id="KW-0472">Membrane</keyword>
<dbReference type="GO" id="GO:0043953">
    <property type="term" value="P:protein transport by the Tat complex"/>
    <property type="evidence" value="ECO:0007669"/>
    <property type="project" value="UniProtKB-UniRule"/>
</dbReference>
<dbReference type="Pfam" id="PF00902">
    <property type="entry name" value="TatC"/>
    <property type="match status" value="1"/>
</dbReference>
<dbReference type="EMBL" id="JADIMD010000082">
    <property type="protein sequence ID" value="MBO8474724.1"/>
    <property type="molecule type" value="Genomic_DNA"/>
</dbReference>
<name>A0A9D9NI76_9BACT</name>
<dbReference type="Proteomes" id="UP000823757">
    <property type="component" value="Unassembled WGS sequence"/>
</dbReference>
<reference evidence="6" key="1">
    <citation type="submission" date="2020-10" db="EMBL/GenBank/DDBJ databases">
        <authorList>
            <person name="Gilroy R."/>
        </authorList>
    </citation>
    <scope>NUCLEOTIDE SEQUENCE</scope>
    <source>
        <strain evidence="6">B1-13419</strain>
    </source>
</reference>
<keyword evidence="5" id="KW-0813">Transport</keyword>
<dbReference type="GO" id="GO:0065002">
    <property type="term" value="P:intracellular protein transmembrane transport"/>
    <property type="evidence" value="ECO:0007669"/>
    <property type="project" value="TreeGrafter"/>
</dbReference>
<feature type="transmembrane region" description="Helical" evidence="5">
    <location>
        <begin position="135"/>
        <end position="159"/>
    </location>
</feature>
<dbReference type="PANTHER" id="PTHR30371">
    <property type="entry name" value="SEC-INDEPENDENT PROTEIN TRANSLOCASE PROTEIN TATC"/>
    <property type="match status" value="1"/>
</dbReference>
<evidence type="ECO:0000256" key="4">
    <source>
        <dbReference type="ARBA" id="ARBA00023136"/>
    </source>
</evidence>
<keyword evidence="5" id="KW-0811">Translocation</keyword>
<evidence type="ECO:0000256" key="3">
    <source>
        <dbReference type="ARBA" id="ARBA00022989"/>
    </source>
</evidence>
<evidence type="ECO:0000313" key="7">
    <source>
        <dbReference type="Proteomes" id="UP000823757"/>
    </source>
</evidence>
<protein>
    <recommendedName>
        <fullName evidence="5">Sec-independent protein translocase protein TatC</fullName>
    </recommendedName>
</protein>
<dbReference type="PANTHER" id="PTHR30371:SF0">
    <property type="entry name" value="SEC-INDEPENDENT PROTEIN TRANSLOCASE PROTEIN TATC, CHLOROPLASTIC-RELATED"/>
    <property type="match status" value="1"/>
</dbReference>
<sequence>MKSQEENEMSFWGHLEVLRWALIRVAVALVVLVVATFVAMPYIFDKFILGPTSSDFFLYRMFASVGGRLPFLPDFGDSTFSVDIININVASQFMTHVSTSFWLALVLVFPYLIYQIWKFVRPALFPQEVRNMRTAFLLGTGMFYVGCAVGYCIVFPFTFRFLVEYQLSASVVNQISLNSYINTFLIMVFIMGAVFELPLLAWILSKLGLVDKDMLKKYRKYAVVVLLVLAAVITPTGDPFTLSLVFIPLYLLYELSIALVGRRPDQGQEQENE</sequence>
<dbReference type="GO" id="GO:0009977">
    <property type="term" value="F:proton motive force dependent protein transmembrane transporter activity"/>
    <property type="evidence" value="ECO:0007669"/>
    <property type="project" value="TreeGrafter"/>
</dbReference>
<dbReference type="PRINTS" id="PR01840">
    <property type="entry name" value="TATCFAMILY"/>
</dbReference>
<evidence type="ECO:0000313" key="6">
    <source>
        <dbReference type="EMBL" id="MBO8474724.1"/>
    </source>
</evidence>
<comment type="similarity">
    <text evidence="5">Belongs to the TatC family.</text>
</comment>
<dbReference type="HAMAP" id="MF_00902">
    <property type="entry name" value="TatC"/>
    <property type="match status" value="1"/>
</dbReference>
<proteinExistence type="inferred from homology"/>
<evidence type="ECO:0000256" key="1">
    <source>
        <dbReference type="ARBA" id="ARBA00004141"/>
    </source>
</evidence>
<comment type="caution">
    <text evidence="6">The sequence shown here is derived from an EMBL/GenBank/DDBJ whole genome shotgun (WGS) entry which is preliminary data.</text>
</comment>
<keyword evidence="2 5" id="KW-0812">Transmembrane</keyword>
<comment type="function">
    <text evidence="5">Part of the twin-arginine translocation (Tat) system that transports large folded proteins containing a characteristic twin-arginine motif in their signal peptide across membranes.</text>
</comment>
<gene>
    <name evidence="5 6" type="primary">tatC</name>
    <name evidence="6" type="ORF">IAB91_05480</name>
</gene>
<evidence type="ECO:0000256" key="5">
    <source>
        <dbReference type="HAMAP-Rule" id="MF_00902"/>
    </source>
</evidence>
<dbReference type="GO" id="GO:0033281">
    <property type="term" value="C:TAT protein transport complex"/>
    <property type="evidence" value="ECO:0007669"/>
    <property type="project" value="UniProtKB-UniRule"/>
</dbReference>
<evidence type="ECO:0000256" key="2">
    <source>
        <dbReference type="ARBA" id="ARBA00022692"/>
    </source>
</evidence>
<dbReference type="AlphaFoldDB" id="A0A9D9NI76"/>
<feature type="transmembrane region" description="Helical" evidence="5">
    <location>
        <begin position="179"/>
        <end position="205"/>
    </location>
</feature>
<keyword evidence="5" id="KW-0653">Protein transport</keyword>
<organism evidence="6 7">
    <name type="scientific">Candidatus Cryptobacteroides faecigallinarum</name>
    <dbReference type="NCBI Taxonomy" id="2840763"/>
    <lineage>
        <taxon>Bacteria</taxon>
        <taxon>Pseudomonadati</taxon>
        <taxon>Bacteroidota</taxon>
        <taxon>Bacteroidia</taxon>
        <taxon>Bacteroidales</taxon>
        <taxon>Candidatus Cryptobacteroides</taxon>
    </lineage>
</organism>
<keyword evidence="5" id="KW-1003">Cell membrane</keyword>
<comment type="subunit">
    <text evidence="5">Forms a complex with TatA.</text>
</comment>
<dbReference type="NCBIfam" id="TIGR00945">
    <property type="entry name" value="tatC"/>
    <property type="match status" value="1"/>
</dbReference>
<comment type="subcellular location">
    <subcellularLocation>
        <location evidence="5">Cell membrane</location>
        <topology evidence="5">Multi-pass membrane protein</topology>
    </subcellularLocation>
    <subcellularLocation>
        <location evidence="1">Membrane</location>
        <topology evidence="1">Multi-pass membrane protein</topology>
    </subcellularLocation>
</comment>
<keyword evidence="3 5" id="KW-1133">Transmembrane helix</keyword>